<proteinExistence type="predicted"/>
<evidence type="ECO:0000313" key="2">
    <source>
        <dbReference type="EMBL" id="PNF57624.1"/>
    </source>
</evidence>
<reference evidence="2 3" key="1">
    <citation type="submission" date="2018-01" db="EMBL/GenBank/DDBJ databases">
        <title>Denitrification phenotypes of diverse strains of Pseudomonas stutzeri.</title>
        <authorList>
            <person name="Milligan D.A."/>
            <person name="Bergaust L."/>
            <person name="Bakken L.R."/>
            <person name="Frostegard A."/>
        </authorList>
    </citation>
    <scope>NUCLEOTIDE SEQUENCE [LARGE SCALE GENOMIC DNA]</scope>
    <source>
        <strain evidence="2 3">CCUG 44592</strain>
    </source>
</reference>
<dbReference type="RefSeq" id="WP_084341659.1">
    <property type="nucleotide sequence ID" value="NZ_JAMOHR010000030.1"/>
</dbReference>
<evidence type="ECO:0000256" key="1">
    <source>
        <dbReference type="SAM" id="MobiDB-lite"/>
    </source>
</evidence>
<name>A0A2N8R960_STUST</name>
<dbReference type="AlphaFoldDB" id="A0A2N8R960"/>
<sequence length="132" mass="14057">MDPKKFEAYIAAARESGGEYAEGYLLGLVAHDRGESPSPLASASEEHAAGYGDGIQGKAPRGAHGNLGNQNAAGDLELDSWLQVRVNSRQKARWVKAAQREGMKLSGWVTKTLDEASAMNRGETKNGATDLD</sequence>
<dbReference type="Proteomes" id="UP000236003">
    <property type="component" value="Unassembled WGS sequence"/>
</dbReference>
<feature type="region of interest" description="Disordered" evidence="1">
    <location>
        <begin position="34"/>
        <end position="72"/>
    </location>
</feature>
<comment type="caution">
    <text evidence="2">The sequence shown here is derived from an EMBL/GenBank/DDBJ whole genome shotgun (WGS) entry which is preliminary data.</text>
</comment>
<gene>
    <name evidence="2" type="ORF">CXK99_20770</name>
</gene>
<dbReference type="EMBL" id="POUM01000024">
    <property type="protein sequence ID" value="PNF57624.1"/>
    <property type="molecule type" value="Genomic_DNA"/>
</dbReference>
<organism evidence="2 3">
    <name type="scientific">Stutzerimonas stutzeri</name>
    <name type="common">Pseudomonas stutzeri</name>
    <dbReference type="NCBI Taxonomy" id="316"/>
    <lineage>
        <taxon>Bacteria</taxon>
        <taxon>Pseudomonadati</taxon>
        <taxon>Pseudomonadota</taxon>
        <taxon>Gammaproteobacteria</taxon>
        <taxon>Pseudomonadales</taxon>
        <taxon>Pseudomonadaceae</taxon>
        <taxon>Stutzerimonas</taxon>
    </lineage>
</organism>
<accession>A0A2N8R960</accession>
<protein>
    <submittedName>
        <fullName evidence="2">Uncharacterized protein</fullName>
    </submittedName>
</protein>
<evidence type="ECO:0000313" key="3">
    <source>
        <dbReference type="Proteomes" id="UP000236003"/>
    </source>
</evidence>